<dbReference type="AlphaFoldDB" id="A0AAE9F624"/>
<sequence length="1053" mass="118177">MPNVAVVEQLGALQLNENQAPMGDVPLAEKLPIGQPDGTTVKISTNMRAMILKKNTPVFKYDIKIIAYFKRDGREIAREISSSHEKGPKKENDKSACSSIYRLACDQCPELSKGFFFYDRQALLYSLSDFKKEVIETTIAGKKIEGFPNFVKAEFKITKVAESFQTSSNEIGKAVNIRPARADVTLLESLNMMASGHALENPNVFTKNNCIHYLSHPDRNIAIGEVRGQGMQASSVGATKAVRVLQGKNPTPTAYLITELKTTLFHPNHAPLLNVFREIRGFATNLTATSGWAREHIQNYKGLCCYSDYGSSEGLENDRKMVKIHSFGETARNQKFEKSDGKVSSVFDYFKGRYEKILKFPDLFTVVVMGARGGRLMNIPVELLTFCDKQIVKTQQMEAKVQADLIKMSASKPQDRKKITNQVADSIGLGNGDGHFFTLSPPEVVEGRVLPKPVILGGGIKPNEKKSCFWNTKPEGPSTDFSIQHFSDGKSLSTWDVVFHESEPLESAVHHLIGTMTQMGMKVNAPNFVCIKNNDLRTIFDNAKKRNVELLMFITKSNREYHKEIKVLEHEFDIRTQDIRFETALKFERQQNTRRNLVNKINVKLGGINYEVESPTFTKDRIIIGLETSQNSTMGDGLICVGFSANMMAKETQFCGGYMFTQRSNDIYGSVLKDIVRDVIKKTCTHPCRVQNKPQELFFFLSGITEGQYSLINERYSNLIREGWFAAVSGGKPISFVPAITIVAVSKIHNTRLYLEGTTGTTNIVAGTVVDKIIVNPVLSEWYMAGAVARQGTVKTSKYTVVFNTSKKWTLSTLLAFTYALCYNHQIIYSPISHPVPLYMAGDMSERGSNILGFHRANYKNEELDLARINAELIRREQWHVPGLVGFESGWQEPDDRNSRVEGKVLLGSRELTTSRTPSRTLSEAGVQITGVVKQNKRICQLPGTSRATRTTTISGIAETPVVGGVQKFSCNFDKVPNVSRGSRKTTKHQAALLLLLPIFFFFPLSCDTKKRNSSEFKKKKQHSHIQFGEFYMKFGSMQMNENKKENSRRRSR</sequence>
<evidence type="ECO:0000313" key="2">
    <source>
        <dbReference type="EMBL" id="UMM36020.1"/>
    </source>
</evidence>
<dbReference type="InterPro" id="IPR036085">
    <property type="entry name" value="PAZ_dom_sf"/>
</dbReference>
<accession>A0AAE9F624</accession>
<organism evidence="2 3">
    <name type="scientific">Caenorhabditis briggsae</name>
    <dbReference type="NCBI Taxonomy" id="6238"/>
    <lineage>
        <taxon>Eukaryota</taxon>
        <taxon>Metazoa</taxon>
        <taxon>Ecdysozoa</taxon>
        <taxon>Nematoda</taxon>
        <taxon>Chromadorea</taxon>
        <taxon>Rhabditida</taxon>
        <taxon>Rhabditina</taxon>
        <taxon>Rhabditomorpha</taxon>
        <taxon>Rhabditoidea</taxon>
        <taxon>Rhabditidae</taxon>
        <taxon>Peloderinae</taxon>
        <taxon>Caenorhabditis</taxon>
    </lineage>
</organism>
<dbReference type="InterPro" id="IPR036397">
    <property type="entry name" value="RNaseH_sf"/>
</dbReference>
<dbReference type="Gene3D" id="3.40.50.2300">
    <property type="match status" value="1"/>
</dbReference>
<evidence type="ECO:0000313" key="3">
    <source>
        <dbReference type="Proteomes" id="UP000829354"/>
    </source>
</evidence>
<dbReference type="CDD" id="cd02826">
    <property type="entry name" value="Piwi-like"/>
    <property type="match status" value="1"/>
</dbReference>
<name>A0AAE9F624_CAEBR</name>
<protein>
    <recommendedName>
        <fullName evidence="1">Piwi domain-containing protein</fullName>
    </recommendedName>
</protein>
<dbReference type="Gene3D" id="2.170.260.10">
    <property type="entry name" value="paz domain"/>
    <property type="match status" value="1"/>
</dbReference>
<dbReference type="PANTHER" id="PTHR22891">
    <property type="entry name" value="EUKARYOTIC TRANSLATION INITIATION FACTOR 2C"/>
    <property type="match status" value="1"/>
</dbReference>
<keyword evidence="3" id="KW-1185">Reference proteome</keyword>
<dbReference type="CDD" id="cd02846">
    <property type="entry name" value="PAZ_argonaute_like"/>
    <property type="match status" value="1"/>
</dbReference>
<dbReference type="GO" id="GO:0003723">
    <property type="term" value="F:RNA binding"/>
    <property type="evidence" value="ECO:0007669"/>
    <property type="project" value="InterPro"/>
</dbReference>
<dbReference type="Gene3D" id="3.30.420.10">
    <property type="entry name" value="Ribonuclease H-like superfamily/Ribonuclease H"/>
    <property type="match status" value="1"/>
</dbReference>
<gene>
    <name evidence="2" type="ORF">L5515_008367</name>
</gene>
<dbReference type="SMART" id="SM00950">
    <property type="entry name" value="Piwi"/>
    <property type="match status" value="1"/>
</dbReference>
<dbReference type="InterPro" id="IPR057272">
    <property type="entry name" value="Piwi_nem"/>
</dbReference>
<dbReference type="SUPFAM" id="SSF101690">
    <property type="entry name" value="PAZ domain"/>
    <property type="match status" value="1"/>
</dbReference>
<dbReference type="Pfam" id="PF02171">
    <property type="entry name" value="Piwi"/>
    <property type="match status" value="1"/>
</dbReference>
<dbReference type="SUPFAM" id="SSF53098">
    <property type="entry name" value="Ribonuclease H-like"/>
    <property type="match status" value="1"/>
</dbReference>
<dbReference type="Proteomes" id="UP000829354">
    <property type="component" value="Chromosome V"/>
</dbReference>
<dbReference type="SMART" id="SM00949">
    <property type="entry name" value="PAZ"/>
    <property type="match status" value="1"/>
</dbReference>
<proteinExistence type="predicted"/>
<evidence type="ECO:0000259" key="1">
    <source>
        <dbReference type="PROSITE" id="PS50822"/>
    </source>
</evidence>
<dbReference type="InterPro" id="IPR012337">
    <property type="entry name" value="RNaseH-like_sf"/>
</dbReference>
<dbReference type="InterPro" id="IPR003100">
    <property type="entry name" value="PAZ_dom"/>
</dbReference>
<dbReference type="InterPro" id="IPR003165">
    <property type="entry name" value="Piwi"/>
</dbReference>
<dbReference type="EMBL" id="CP092624">
    <property type="protein sequence ID" value="UMM36020.1"/>
    <property type="molecule type" value="Genomic_DNA"/>
</dbReference>
<dbReference type="Pfam" id="PF02170">
    <property type="entry name" value="PAZ"/>
    <property type="match status" value="1"/>
</dbReference>
<dbReference type="PROSITE" id="PS50822">
    <property type="entry name" value="PIWI"/>
    <property type="match status" value="1"/>
</dbReference>
<reference evidence="2 3" key="1">
    <citation type="submission" date="2022-04" db="EMBL/GenBank/DDBJ databases">
        <title>Chromosome-level reference genomes for two strains of Caenorhabditis briggsae: an improved platform for comparative genomics.</title>
        <authorList>
            <person name="Stevens L."/>
            <person name="Andersen E."/>
        </authorList>
    </citation>
    <scope>NUCLEOTIDE SEQUENCE [LARGE SCALE GENOMIC DNA]</scope>
    <source>
        <strain evidence="2">VX34</strain>
        <tissue evidence="2">Whole-organism</tissue>
    </source>
</reference>
<feature type="domain" description="Piwi" evidence="1">
    <location>
        <begin position="550"/>
        <end position="853"/>
    </location>
</feature>